<protein>
    <submittedName>
        <fullName evidence="1">Uncharacterized protein</fullName>
    </submittedName>
</protein>
<proteinExistence type="predicted"/>
<name>A0AA88CUS9_FICCA</name>
<gene>
    <name evidence="1" type="ORF">TIFTF001_048065</name>
</gene>
<sequence length="66" mass="6673">VLLETAAATALSISSLQASSVFNFSTRPWRLAVASIGGGVGGAPYGGRAVSLIFSFSFASLQVPVI</sequence>
<feature type="non-terminal residue" evidence="1">
    <location>
        <position position="1"/>
    </location>
</feature>
<dbReference type="AlphaFoldDB" id="A0AA88CUS9"/>
<evidence type="ECO:0000313" key="1">
    <source>
        <dbReference type="EMBL" id="GMN31091.1"/>
    </source>
</evidence>
<dbReference type="Proteomes" id="UP001187192">
    <property type="component" value="Unassembled WGS sequence"/>
</dbReference>
<organism evidence="1 2">
    <name type="scientific">Ficus carica</name>
    <name type="common">Common fig</name>
    <dbReference type="NCBI Taxonomy" id="3494"/>
    <lineage>
        <taxon>Eukaryota</taxon>
        <taxon>Viridiplantae</taxon>
        <taxon>Streptophyta</taxon>
        <taxon>Embryophyta</taxon>
        <taxon>Tracheophyta</taxon>
        <taxon>Spermatophyta</taxon>
        <taxon>Magnoliopsida</taxon>
        <taxon>eudicotyledons</taxon>
        <taxon>Gunneridae</taxon>
        <taxon>Pentapetalae</taxon>
        <taxon>rosids</taxon>
        <taxon>fabids</taxon>
        <taxon>Rosales</taxon>
        <taxon>Moraceae</taxon>
        <taxon>Ficeae</taxon>
        <taxon>Ficus</taxon>
    </lineage>
</organism>
<accession>A0AA88CUS9</accession>
<dbReference type="EMBL" id="BTGU01005843">
    <property type="protein sequence ID" value="GMN31091.1"/>
    <property type="molecule type" value="Genomic_DNA"/>
</dbReference>
<evidence type="ECO:0000313" key="2">
    <source>
        <dbReference type="Proteomes" id="UP001187192"/>
    </source>
</evidence>
<reference evidence="1" key="1">
    <citation type="submission" date="2023-07" db="EMBL/GenBank/DDBJ databases">
        <title>draft genome sequence of fig (Ficus carica).</title>
        <authorList>
            <person name="Takahashi T."/>
            <person name="Nishimura K."/>
        </authorList>
    </citation>
    <scope>NUCLEOTIDE SEQUENCE</scope>
</reference>
<comment type="caution">
    <text evidence="1">The sequence shown here is derived from an EMBL/GenBank/DDBJ whole genome shotgun (WGS) entry which is preliminary data.</text>
</comment>
<keyword evidence="2" id="KW-1185">Reference proteome</keyword>